<reference evidence="1" key="1">
    <citation type="submission" date="2018-06" db="EMBL/GenBank/DDBJ databases">
        <authorList>
            <person name="Zhirakovskaya E."/>
        </authorList>
    </citation>
    <scope>NUCLEOTIDE SEQUENCE</scope>
</reference>
<dbReference type="EMBL" id="UOFO01000004">
    <property type="protein sequence ID" value="VAW83404.1"/>
    <property type="molecule type" value="Genomic_DNA"/>
</dbReference>
<sequence length="73" mass="8325">MSLTELEARKLVEKYISEQDLRGFKYDFVKVTSSDKNPNEFGVIFNVFSPEDSLIDGPAVFIVDKNTSMVYVL</sequence>
<dbReference type="AlphaFoldDB" id="A0A3B0ZPS1"/>
<gene>
    <name evidence="1" type="ORF">MNBD_GAMMA16-2094</name>
</gene>
<proteinExistence type="predicted"/>
<protein>
    <submittedName>
        <fullName evidence="1">Uncharacterized protein</fullName>
    </submittedName>
</protein>
<evidence type="ECO:0000313" key="1">
    <source>
        <dbReference type="EMBL" id="VAW83404.1"/>
    </source>
</evidence>
<organism evidence="1">
    <name type="scientific">hydrothermal vent metagenome</name>
    <dbReference type="NCBI Taxonomy" id="652676"/>
    <lineage>
        <taxon>unclassified sequences</taxon>
        <taxon>metagenomes</taxon>
        <taxon>ecological metagenomes</taxon>
    </lineage>
</organism>
<name>A0A3B0ZPS1_9ZZZZ</name>
<accession>A0A3B0ZPS1</accession>